<dbReference type="HAMAP" id="MF_00674">
    <property type="entry name" value="UPF0251"/>
    <property type="match status" value="1"/>
</dbReference>
<dbReference type="PANTHER" id="PTHR37478:SF2">
    <property type="entry name" value="UPF0251 PROTEIN TK0562"/>
    <property type="match status" value="1"/>
</dbReference>
<organism evidence="3 4">
    <name type="scientific">Caproicibacterium argilliputei</name>
    <dbReference type="NCBI Taxonomy" id="3030016"/>
    <lineage>
        <taxon>Bacteria</taxon>
        <taxon>Bacillati</taxon>
        <taxon>Bacillota</taxon>
        <taxon>Clostridia</taxon>
        <taxon>Eubacteriales</taxon>
        <taxon>Oscillospiraceae</taxon>
        <taxon>Caproicibacterium</taxon>
    </lineage>
</organism>
<evidence type="ECO:0000313" key="3">
    <source>
        <dbReference type="EMBL" id="WOC31971.1"/>
    </source>
</evidence>
<dbReference type="InterPro" id="IPR002852">
    <property type="entry name" value="UPF0251"/>
</dbReference>
<accession>A0AA97DAR5</accession>
<reference evidence="3" key="1">
    <citation type="submission" date="2023-09" db="EMBL/GenBank/DDBJ databases">
        <authorList>
            <person name="Zeng C."/>
        </authorList>
    </citation>
    <scope>NUCLEOTIDE SEQUENCE</scope>
    <source>
        <strain evidence="3">ZCY20-5</strain>
    </source>
</reference>
<dbReference type="SUPFAM" id="SSF88659">
    <property type="entry name" value="Sigma3 and sigma4 domains of RNA polymerase sigma factors"/>
    <property type="match status" value="1"/>
</dbReference>
<reference evidence="3" key="2">
    <citation type="submission" date="2024-06" db="EMBL/GenBank/DDBJ databases">
        <title>Caproicibacterium argilliputei sp. nov, a novel caproic acid producing anaerobic bacterium isolated from pit mud.</title>
        <authorList>
            <person name="Xia S."/>
        </authorList>
    </citation>
    <scope>NUCLEOTIDE SEQUENCE</scope>
    <source>
        <strain evidence="3">ZCY20-5</strain>
    </source>
</reference>
<sequence length="137" mass="14935">MPRPCKRRRICALPGCGRFGPKDAEAPQKPAITMTLDEFEAVRLIDLKGMTQEQCAAQMNVARTTAQAIYNSARIKLAECLVNQRELTIQGGEYVLCDGSAQNCGCTHCGRRRCGTSGVSTGKPTIDLLTKQEETSK</sequence>
<comment type="similarity">
    <text evidence="1 2">Belongs to the UPF0251 family.</text>
</comment>
<gene>
    <name evidence="3" type="ORF">PXC00_12365</name>
</gene>
<dbReference type="RefSeq" id="WP_275844778.1">
    <property type="nucleotide sequence ID" value="NZ_CP135996.1"/>
</dbReference>
<dbReference type="EMBL" id="CP135996">
    <property type="protein sequence ID" value="WOC31971.1"/>
    <property type="molecule type" value="Genomic_DNA"/>
</dbReference>
<dbReference type="AlphaFoldDB" id="A0AA97DAR5"/>
<dbReference type="Pfam" id="PF02001">
    <property type="entry name" value="DUF134"/>
    <property type="match status" value="1"/>
</dbReference>
<protein>
    <recommendedName>
        <fullName evidence="2">UPF0251 protein PXC00_12365</fullName>
    </recommendedName>
</protein>
<evidence type="ECO:0000256" key="2">
    <source>
        <dbReference type="HAMAP-Rule" id="MF_00674"/>
    </source>
</evidence>
<evidence type="ECO:0000256" key="1">
    <source>
        <dbReference type="ARBA" id="ARBA00009350"/>
    </source>
</evidence>
<keyword evidence="4" id="KW-1185">Reference proteome</keyword>
<name>A0AA97DAR5_9FIRM</name>
<dbReference type="KEGG" id="carl:PXC00_12365"/>
<proteinExistence type="inferred from homology"/>
<dbReference type="Proteomes" id="UP001300604">
    <property type="component" value="Chromosome"/>
</dbReference>
<dbReference type="InterPro" id="IPR013324">
    <property type="entry name" value="RNA_pol_sigma_r3/r4-like"/>
</dbReference>
<dbReference type="PANTHER" id="PTHR37478">
    <property type="match status" value="1"/>
</dbReference>
<evidence type="ECO:0000313" key="4">
    <source>
        <dbReference type="Proteomes" id="UP001300604"/>
    </source>
</evidence>